<evidence type="ECO:0000256" key="1">
    <source>
        <dbReference type="ARBA" id="ARBA00012513"/>
    </source>
</evidence>
<dbReference type="EC" id="2.7.11.1" evidence="1"/>
<dbReference type="CDD" id="cd00180">
    <property type="entry name" value="PKc"/>
    <property type="match status" value="1"/>
</dbReference>
<protein>
    <recommendedName>
        <fullName evidence="1">non-specific serine/threonine protein kinase</fullName>
        <ecNumber evidence="1">2.7.11.1</ecNumber>
    </recommendedName>
</protein>
<dbReference type="InterPro" id="IPR050660">
    <property type="entry name" value="NEK_Ser/Thr_kinase"/>
</dbReference>
<feature type="region of interest" description="Disordered" evidence="7">
    <location>
        <begin position="509"/>
        <end position="533"/>
    </location>
</feature>
<dbReference type="PANTHER" id="PTHR43671:SF13">
    <property type="entry name" value="SERINE_THREONINE-PROTEIN KINASE NEK2"/>
    <property type="match status" value="1"/>
</dbReference>
<keyword evidence="4" id="KW-0418">Kinase</keyword>
<dbReference type="Gene3D" id="1.10.510.10">
    <property type="entry name" value="Transferase(Phosphotransferase) domain 1"/>
    <property type="match status" value="1"/>
</dbReference>
<dbReference type="PANTHER" id="PTHR43671">
    <property type="entry name" value="SERINE/THREONINE-PROTEIN KINASE NEK"/>
    <property type="match status" value="1"/>
</dbReference>
<sequence length="885" mass="99367">MIDDYQPVYTPLVDDENELGKGANGTVKLVKEEKSNIKYVQKTIHLEKTDMLKGIRKAEDEYHFLSMVRSDHATRLFDTIVEQDGSLSLIITYCENNSLVSISHLLFSETRMWLLISQMCLALVDLDELGIIHLDIKPANIFSQPTGEFILGDFGEAKRLPFRRPFKFDSSGTRGFQAPEQMDADYCSNQTDLYCLGVSLLHPIASNRLLLADEIKVKKETASLRYSLYLRSLVLWLCEDKLPHRATLTDLMVAVHMSEVEPASFSALTRLRVVSKQTFHADVFEAPALAVKALESGNEADIVFVLVQIVSALRYEKKYHRRANVSELLLSSKWDRLLTTQFFSALLHVLNQESEQNKCQCEHMKQVMEVETQKENDILNFTPTKQYLQNMIKEYADKPGNSSIFLGCKSNEEKESQLQDELEDIKELERDAINHRRAIRRKKNLECEVDARIAVRLEVSRILRISAENEVRQAHYQEKLRSREEQQQLSARLSSGQSTDEDLLLSLSSPLTDHVSQESKKTPKPFTKDDLRRDENQSLSDLVMFILKTIAQMATPQQLTTMMDSGLASFVFSFLNLPPVPSTVSRSSSQDSLLNSQPKLSNSGLGVQPPLGRPLSARPVIQSTIVAIPSVSTSTAPGPLSFQPELTLNIAPRMSVHDHSPARNQREISQPLLSPEMTRKRPARSSSPVQYGRGVSQQSFRSSVNPRKSISPEPIALNEKQLVEDADAGGIQFRMGFKEEEQKLRRSMFDVLIAVAGRGVAHVNKRLAMQPVALSPHQLLDPSSLLLTLSPHLSLDSSQLNQIFAEALSKHSPLVTTAVPQKFTAAIRARLVLALLGLLENHGQSVLGPHRQALKTAVEIVLSQTTNGYEGAEEVEAFLKRRKFD</sequence>
<evidence type="ECO:0000256" key="7">
    <source>
        <dbReference type="SAM" id="MobiDB-lite"/>
    </source>
</evidence>
<organism evidence="9 10">
    <name type="scientific">Blattamonas nauphoetae</name>
    <dbReference type="NCBI Taxonomy" id="2049346"/>
    <lineage>
        <taxon>Eukaryota</taxon>
        <taxon>Metamonada</taxon>
        <taxon>Preaxostyla</taxon>
        <taxon>Oxymonadida</taxon>
        <taxon>Blattamonas</taxon>
    </lineage>
</organism>
<feature type="domain" description="Protein kinase" evidence="8">
    <location>
        <begin position="13"/>
        <end position="259"/>
    </location>
</feature>
<feature type="compositionally biased region" description="Low complexity" evidence="7">
    <location>
        <begin position="584"/>
        <end position="598"/>
    </location>
</feature>
<feature type="compositionally biased region" description="Polar residues" evidence="7">
    <location>
        <begin position="684"/>
        <end position="708"/>
    </location>
</feature>
<feature type="coiled-coil region" evidence="6">
    <location>
        <begin position="408"/>
        <end position="445"/>
    </location>
</feature>
<keyword evidence="5" id="KW-0067">ATP-binding</keyword>
<accession>A0ABQ9YJG9</accession>
<feature type="region of interest" description="Disordered" evidence="7">
    <location>
        <begin position="478"/>
        <end position="497"/>
    </location>
</feature>
<evidence type="ECO:0000313" key="10">
    <source>
        <dbReference type="Proteomes" id="UP001281761"/>
    </source>
</evidence>
<gene>
    <name evidence="9" type="ORF">BLNAU_986</name>
</gene>
<dbReference type="EMBL" id="JARBJD010000004">
    <property type="protein sequence ID" value="KAK2963909.1"/>
    <property type="molecule type" value="Genomic_DNA"/>
</dbReference>
<keyword evidence="2" id="KW-0808">Transferase</keyword>
<dbReference type="Proteomes" id="UP001281761">
    <property type="component" value="Unassembled WGS sequence"/>
</dbReference>
<name>A0ABQ9YJG9_9EUKA</name>
<dbReference type="PROSITE" id="PS50011">
    <property type="entry name" value="PROTEIN_KINASE_DOM"/>
    <property type="match status" value="1"/>
</dbReference>
<keyword evidence="10" id="KW-1185">Reference proteome</keyword>
<evidence type="ECO:0000256" key="6">
    <source>
        <dbReference type="SAM" id="Coils"/>
    </source>
</evidence>
<comment type="caution">
    <text evidence="9">The sequence shown here is derived from an EMBL/GenBank/DDBJ whole genome shotgun (WGS) entry which is preliminary data.</text>
</comment>
<reference evidence="9 10" key="1">
    <citation type="journal article" date="2022" name="bioRxiv">
        <title>Genomics of Preaxostyla Flagellates Illuminates Evolutionary Transitions and the Path Towards Mitochondrial Loss.</title>
        <authorList>
            <person name="Novak L.V.F."/>
            <person name="Treitli S.C."/>
            <person name="Pyrih J."/>
            <person name="Halakuc P."/>
            <person name="Pipaliya S.V."/>
            <person name="Vacek V."/>
            <person name="Brzon O."/>
            <person name="Soukal P."/>
            <person name="Eme L."/>
            <person name="Dacks J.B."/>
            <person name="Karnkowska A."/>
            <person name="Elias M."/>
            <person name="Hampl V."/>
        </authorList>
    </citation>
    <scope>NUCLEOTIDE SEQUENCE [LARGE SCALE GENOMIC DNA]</scope>
    <source>
        <strain evidence="9">NAU3</strain>
        <tissue evidence="9">Gut</tissue>
    </source>
</reference>
<dbReference type="Pfam" id="PF00069">
    <property type="entry name" value="Pkinase"/>
    <property type="match status" value="1"/>
</dbReference>
<feature type="compositionally biased region" description="Basic and acidic residues" evidence="7">
    <location>
        <begin position="655"/>
        <end position="666"/>
    </location>
</feature>
<feature type="compositionally biased region" description="Polar residues" evidence="7">
    <location>
        <begin position="487"/>
        <end position="497"/>
    </location>
</feature>
<feature type="region of interest" description="Disordered" evidence="7">
    <location>
        <begin position="655"/>
        <end position="716"/>
    </location>
</feature>
<proteinExistence type="predicted"/>
<evidence type="ECO:0000256" key="2">
    <source>
        <dbReference type="ARBA" id="ARBA00022679"/>
    </source>
</evidence>
<dbReference type="SUPFAM" id="SSF56112">
    <property type="entry name" value="Protein kinase-like (PK-like)"/>
    <property type="match status" value="1"/>
</dbReference>
<dbReference type="InterPro" id="IPR011009">
    <property type="entry name" value="Kinase-like_dom_sf"/>
</dbReference>
<evidence type="ECO:0000256" key="4">
    <source>
        <dbReference type="ARBA" id="ARBA00022777"/>
    </source>
</evidence>
<evidence type="ECO:0000256" key="5">
    <source>
        <dbReference type="ARBA" id="ARBA00022840"/>
    </source>
</evidence>
<feature type="region of interest" description="Disordered" evidence="7">
    <location>
        <begin position="584"/>
        <end position="614"/>
    </location>
</feature>
<evidence type="ECO:0000313" key="9">
    <source>
        <dbReference type="EMBL" id="KAK2963909.1"/>
    </source>
</evidence>
<dbReference type="SMART" id="SM00220">
    <property type="entry name" value="S_TKc"/>
    <property type="match status" value="1"/>
</dbReference>
<feature type="compositionally biased region" description="Basic and acidic residues" evidence="7">
    <location>
        <begin position="515"/>
        <end position="533"/>
    </location>
</feature>
<keyword evidence="6" id="KW-0175">Coiled coil</keyword>
<dbReference type="InterPro" id="IPR000719">
    <property type="entry name" value="Prot_kinase_dom"/>
</dbReference>
<evidence type="ECO:0000256" key="3">
    <source>
        <dbReference type="ARBA" id="ARBA00022741"/>
    </source>
</evidence>
<keyword evidence="3" id="KW-0547">Nucleotide-binding</keyword>
<evidence type="ECO:0000259" key="8">
    <source>
        <dbReference type="PROSITE" id="PS50011"/>
    </source>
</evidence>